<dbReference type="EMBL" id="AKHW03001351">
    <property type="protein sequence ID" value="KYO42748.1"/>
    <property type="molecule type" value="Genomic_DNA"/>
</dbReference>
<comment type="caution">
    <text evidence="2">The sequence shown here is derived from an EMBL/GenBank/DDBJ whole genome shotgun (WGS) entry which is preliminary data.</text>
</comment>
<evidence type="ECO:0000313" key="2">
    <source>
        <dbReference type="EMBL" id="KYO42748.1"/>
    </source>
</evidence>
<sequence>MHIDELHDELEEWQQKCIQAELLAKGLREKLLESHAQTEKTTKAVTQEMGKVREFLANYEVLRERNLVLEKELETKGGESEELQAQLKRGAVEKDLCEEQIWALKALLEESSAKEAATDIEREQLRQQIQTSRQQVQALEEENETLQEQKQSLLMELGASTKEGVELRARLQEAEEIQSLKTLFKESTTREQGFRL</sequence>
<evidence type="ECO:0000256" key="1">
    <source>
        <dbReference type="SAM" id="Coils"/>
    </source>
</evidence>
<dbReference type="AlphaFoldDB" id="A0A151P0W6"/>
<gene>
    <name evidence="2" type="ORF">Y1Q_0016145</name>
</gene>
<dbReference type="Proteomes" id="UP000050525">
    <property type="component" value="Unassembled WGS sequence"/>
</dbReference>
<keyword evidence="3" id="KW-1185">Reference proteome</keyword>
<feature type="coiled-coil region" evidence="1">
    <location>
        <begin position="3"/>
        <end position="72"/>
    </location>
</feature>
<reference evidence="2 3" key="1">
    <citation type="journal article" date="2012" name="Genome Biol.">
        <title>Sequencing three crocodilian genomes to illuminate the evolution of archosaurs and amniotes.</title>
        <authorList>
            <person name="St John J.A."/>
            <person name="Braun E.L."/>
            <person name="Isberg S.R."/>
            <person name="Miles L.G."/>
            <person name="Chong A.Y."/>
            <person name="Gongora J."/>
            <person name="Dalzell P."/>
            <person name="Moran C."/>
            <person name="Bed'hom B."/>
            <person name="Abzhanov A."/>
            <person name="Burgess S.C."/>
            <person name="Cooksey A.M."/>
            <person name="Castoe T.A."/>
            <person name="Crawford N.G."/>
            <person name="Densmore L.D."/>
            <person name="Drew J.C."/>
            <person name="Edwards S.V."/>
            <person name="Faircloth B.C."/>
            <person name="Fujita M.K."/>
            <person name="Greenwold M.J."/>
            <person name="Hoffmann F.G."/>
            <person name="Howard J.M."/>
            <person name="Iguchi T."/>
            <person name="Janes D.E."/>
            <person name="Khan S.Y."/>
            <person name="Kohno S."/>
            <person name="de Koning A.J."/>
            <person name="Lance S.L."/>
            <person name="McCarthy F.M."/>
            <person name="McCormack J.E."/>
            <person name="Merchant M.E."/>
            <person name="Peterson D.G."/>
            <person name="Pollock D.D."/>
            <person name="Pourmand N."/>
            <person name="Raney B.J."/>
            <person name="Roessler K.A."/>
            <person name="Sanford J.R."/>
            <person name="Sawyer R.H."/>
            <person name="Schmidt C.J."/>
            <person name="Triplett E.W."/>
            <person name="Tuberville T.D."/>
            <person name="Venegas-Anaya M."/>
            <person name="Howard J.T."/>
            <person name="Jarvis E.D."/>
            <person name="Guillette L.J.Jr."/>
            <person name="Glenn T.C."/>
            <person name="Green R.E."/>
            <person name="Ray D.A."/>
        </authorList>
    </citation>
    <scope>NUCLEOTIDE SEQUENCE [LARGE SCALE GENOMIC DNA]</scope>
    <source>
        <strain evidence="2">KSC_2009_1</strain>
    </source>
</reference>
<keyword evidence="1" id="KW-0175">Coiled coil</keyword>
<evidence type="ECO:0000313" key="3">
    <source>
        <dbReference type="Proteomes" id="UP000050525"/>
    </source>
</evidence>
<feature type="coiled-coil region" evidence="1">
    <location>
        <begin position="122"/>
        <end position="163"/>
    </location>
</feature>
<proteinExistence type="predicted"/>
<protein>
    <submittedName>
        <fullName evidence="2">Uncharacterized protein</fullName>
    </submittedName>
</protein>
<name>A0A151P0W6_ALLMI</name>
<accession>A0A151P0W6</accession>
<organism evidence="2 3">
    <name type="scientific">Alligator mississippiensis</name>
    <name type="common">American alligator</name>
    <dbReference type="NCBI Taxonomy" id="8496"/>
    <lineage>
        <taxon>Eukaryota</taxon>
        <taxon>Metazoa</taxon>
        <taxon>Chordata</taxon>
        <taxon>Craniata</taxon>
        <taxon>Vertebrata</taxon>
        <taxon>Euteleostomi</taxon>
        <taxon>Archelosauria</taxon>
        <taxon>Archosauria</taxon>
        <taxon>Crocodylia</taxon>
        <taxon>Alligatoridae</taxon>
        <taxon>Alligatorinae</taxon>
        <taxon>Alligator</taxon>
    </lineage>
</organism>